<sequence>MVVQIHTNYVLIIRKINVCKTCIFNGGGSAWNNVIPAPLAKNEFFPVNELRKNFKNIDINSYKLRTNYKHEKNHTFLDGGQGNGRHVQQKIKKKKAAIHYLKRCFFVVIFSRALRSISLRENTSVKKNR</sequence>
<evidence type="ECO:0000313" key="1">
    <source>
        <dbReference type="EMBL" id="MBY72552.1"/>
    </source>
</evidence>
<gene>
    <name evidence="1" type="ORF">g.132969</name>
</gene>
<dbReference type="AlphaFoldDB" id="A0A2S2Q5V8"/>
<proteinExistence type="predicted"/>
<reference evidence="1" key="1">
    <citation type="submission" date="2018-04" db="EMBL/GenBank/DDBJ databases">
        <title>Transcriptome assembly of Sipha flava.</title>
        <authorList>
            <person name="Scully E.D."/>
            <person name="Geib S.M."/>
            <person name="Palmer N.A."/>
            <person name="Koch K."/>
            <person name="Bradshaw J."/>
            <person name="Heng-Moss T."/>
            <person name="Sarath G."/>
        </authorList>
    </citation>
    <scope>NUCLEOTIDE SEQUENCE</scope>
</reference>
<protein>
    <submittedName>
        <fullName evidence="1">Uncharacterized protein</fullName>
    </submittedName>
</protein>
<name>A0A2S2Q5V8_9HEMI</name>
<organism evidence="1">
    <name type="scientific">Sipha flava</name>
    <name type="common">yellow sugarcane aphid</name>
    <dbReference type="NCBI Taxonomy" id="143950"/>
    <lineage>
        <taxon>Eukaryota</taxon>
        <taxon>Metazoa</taxon>
        <taxon>Ecdysozoa</taxon>
        <taxon>Arthropoda</taxon>
        <taxon>Hexapoda</taxon>
        <taxon>Insecta</taxon>
        <taxon>Pterygota</taxon>
        <taxon>Neoptera</taxon>
        <taxon>Paraneoptera</taxon>
        <taxon>Hemiptera</taxon>
        <taxon>Sternorrhyncha</taxon>
        <taxon>Aphidomorpha</taxon>
        <taxon>Aphidoidea</taxon>
        <taxon>Aphididae</taxon>
        <taxon>Sipha</taxon>
    </lineage>
</organism>
<dbReference type="EMBL" id="GGMS01003349">
    <property type="protein sequence ID" value="MBY72552.1"/>
    <property type="molecule type" value="Transcribed_RNA"/>
</dbReference>
<accession>A0A2S2Q5V8</accession>